<reference evidence="1 2" key="1">
    <citation type="submission" date="2018-03" db="EMBL/GenBank/DDBJ databases">
        <title>Aquarubrobacter algicola gen. nov., sp. nov., a novel actinobacterium isolated from shallow eutrophic lake during the end of cyanobacterial harmful algal blooms.</title>
        <authorList>
            <person name="Chun S.J."/>
        </authorList>
    </citation>
    <scope>NUCLEOTIDE SEQUENCE [LARGE SCALE GENOMIC DNA]</scope>
    <source>
        <strain evidence="1 2">Seoho-28</strain>
    </source>
</reference>
<accession>A0A2T4UH29</accession>
<proteinExistence type="predicted"/>
<comment type="caution">
    <text evidence="1">The sequence shown here is derived from an EMBL/GenBank/DDBJ whole genome shotgun (WGS) entry which is preliminary data.</text>
</comment>
<dbReference type="Proteomes" id="UP000240739">
    <property type="component" value="Unassembled WGS sequence"/>
</dbReference>
<sequence length="132" mass="14426">MASPNFRFVAPPAALDGITPGWAIEMLRDGEIALVVDDGGLAAIDATAHALDLVTVQVVRTEADQGAQERTVIAYATRLPTIWCAPSFTDGTKEWARKRGPMTLLVEIDGPLPEEERRRIERFVAILGRQSE</sequence>
<gene>
    <name evidence="1" type="ORF">C7Y72_02145</name>
</gene>
<dbReference type="AlphaFoldDB" id="A0A2T4UH29"/>
<organism evidence="1 2">
    <name type="scientific">Paraconexibacter algicola</name>
    <dbReference type="NCBI Taxonomy" id="2133960"/>
    <lineage>
        <taxon>Bacteria</taxon>
        <taxon>Bacillati</taxon>
        <taxon>Actinomycetota</taxon>
        <taxon>Thermoleophilia</taxon>
        <taxon>Solirubrobacterales</taxon>
        <taxon>Paraconexibacteraceae</taxon>
        <taxon>Paraconexibacter</taxon>
    </lineage>
</organism>
<protein>
    <submittedName>
        <fullName evidence="1">Uncharacterized protein</fullName>
    </submittedName>
</protein>
<dbReference type="EMBL" id="PYYB01000001">
    <property type="protein sequence ID" value="PTL58540.1"/>
    <property type="molecule type" value="Genomic_DNA"/>
</dbReference>
<dbReference type="RefSeq" id="WP_107566978.1">
    <property type="nucleotide sequence ID" value="NZ_PYYB01000001.1"/>
</dbReference>
<evidence type="ECO:0000313" key="1">
    <source>
        <dbReference type="EMBL" id="PTL58540.1"/>
    </source>
</evidence>
<dbReference type="OrthoDB" id="5244338at2"/>
<keyword evidence="2" id="KW-1185">Reference proteome</keyword>
<name>A0A2T4UH29_9ACTN</name>
<evidence type="ECO:0000313" key="2">
    <source>
        <dbReference type="Proteomes" id="UP000240739"/>
    </source>
</evidence>